<dbReference type="eggNOG" id="COG3451">
    <property type="taxonomic scope" value="Bacteria"/>
</dbReference>
<dbReference type="SUPFAM" id="SSF52540">
    <property type="entry name" value="P-loop containing nucleoside triphosphate hydrolases"/>
    <property type="match status" value="1"/>
</dbReference>
<dbReference type="Gene3D" id="3.40.50.300">
    <property type="entry name" value="P-loop containing nucleotide triphosphate hydrolases"/>
    <property type="match status" value="1"/>
</dbReference>
<dbReference type="KEGG" id="xfr:BER92_19395"/>
<evidence type="ECO:0000256" key="2">
    <source>
        <dbReference type="ARBA" id="ARBA00022741"/>
    </source>
</evidence>
<evidence type="ECO:0000313" key="8">
    <source>
        <dbReference type="EMBL" id="SMR06035.1"/>
    </source>
</evidence>
<accession>A0A1Y6HRA1</accession>
<evidence type="ECO:0000259" key="6">
    <source>
        <dbReference type="Pfam" id="PF03135"/>
    </source>
</evidence>
<dbReference type="PANTHER" id="PTHR30121">
    <property type="entry name" value="UNCHARACTERIZED PROTEIN YJGR-RELATED"/>
    <property type="match status" value="1"/>
</dbReference>
<dbReference type="Pfam" id="PF03135">
    <property type="entry name" value="CagE_TrbE_VirB"/>
    <property type="match status" value="1"/>
</dbReference>
<organism evidence="8 9">
    <name type="scientific">Xanthomonas fragariae</name>
    <dbReference type="NCBI Taxonomy" id="48664"/>
    <lineage>
        <taxon>Bacteria</taxon>
        <taxon>Pseudomonadati</taxon>
        <taxon>Pseudomonadota</taxon>
        <taxon>Gammaproteobacteria</taxon>
        <taxon>Lysobacterales</taxon>
        <taxon>Lysobacteraceae</taxon>
        <taxon>Xanthomonas</taxon>
    </lineage>
</organism>
<evidence type="ECO:0000259" key="7">
    <source>
        <dbReference type="Pfam" id="PF19044"/>
    </source>
</evidence>
<comment type="similarity">
    <text evidence="1">Belongs to the TrbE/VirB4 family.</text>
</comment>
<name>A0A1Y6HRA1_9XANT</name>
<keyword evidence="3" id="KW-0067">ATP-binding</keyword>
<feature type="domain" description="TraG P-loop" evidence="7">
    <location>
        <begin position="649"/>
        <end position="718"/>
    </location>
</feature>
<feature type="domain" description="CagE TrbE VirB component of type IV transporter system central" evidence="6">
    <location>
        <begin position="181"/>
        <end position="384"/>
    </location>
</feature>
<gene>
    <name evidence="8" type="primary">virB4_4</name>
    <name evidence="8" type="ORF">PD5205_04033</name>
</gene>
<keyword evidence="4" id="KW-0843">Virulence</keyword>
<dbReference type="InterPro" id="IPR018145">
    <property type="entry name" value="CagE_TrbE_VirB_cntrl_dom"/>
</dbReference>
<proteinExistence type="inferred from homology"/>
<dbReference type="InterPro" id="IPR027417">
    <property type="entry name" value="P-loop_NTPase"/>
</dbReference>
<dbReference type="Pfam" id="PF19044">
    <property type="entry name" value="P-loop_TraG"/>
    <property type="match status" value="1"/>
</dbReference>
<sequence length="813" mass="91925">MTATVDAKRERAIRREPVLSKNIPYSVHLTPTAIQTEHHDYLIVLRLTGASFESADDEQVNNWHHRLNGLLRSIASQNVAVWQHIVRRPENKYPDGEFPEGFAADLDEKYAARVSGELLMVNELYLTVVYRPHPSMVGKALWSLVSSGTPQAFAQERTESIDALEKVVREVESSLSRYDVERLGIYEHNGVYFSEPLEFFAFLVNSEWQRIPLAQAPLRTLIPTTRPFFGNEAIELRSPTKTTYGAMLGINAYPPESKSVFLNHLLTQPFSFVLSQSFSFLQMESARWKLKLSKNRMINSGDDALSQVDEIDDAVDDLTARRWVMGDHHFSLFVKAGSLRELNDHIAEARTALSEGGITAAREDLAIASAFWAQLPAQFKLRPRLSPINSKNMAGFAPLHNFPQGRRRGNHWGDALTMFITSADTPYYFSFHAADPFDESGGTKKDVGHTLVLGPTGSGKTALIAFLLCMLQKFGVTSVLFTKDRDTELVIRALGGTYYPIKPGEPTGWNPFWLDPAKPGTVQYLNRFVRRLCTRPSQTLSVTDEIDIEQAINAVLRMDLEHRRLGRVLDFLTKDRSGIYAQLQRWCYAREHGKPDGPNAWLFDNPRDTLIDNFGSALTTGFDVTSFLKDDELRSPINMHLFHLTESLIDGRRLALFIAEFWRALGDPEMADFAKDQLKTIRKKNGFVVLDSQSPSDALNHPISRTLIEQTPTKILFSNPDAVYSEYTSGGLNCSDREFDLVKKDIQEGSRMFLVKQGHHSVVAKLDLKGFDRELALLSSREANIEVVQQLIAQFGQDPIKWLPHFDQHRREA</sequence>
<dbReference type="GO" id="GO:0005524">
    <property type="term" value="F:ATP binding"/>
    <property type="evidence" value="ECO:0007669"/>
    <property type="project" value="UniProtKB-KW"/>
</dbReference>
<dbReference type="EMBL" id="LT853886">
    <property type="protein sequence ID" value="SMR06035.1"/>
    <property type="molecule type" value="Genomic_DNA"/>
</dbReference>
<dbReference type="InterPro" id="IPR043964">
    <property type="entry name" value="P-loop_TraG"/>
</dbReference>
<protein>
    <recommendedName>
        <fullName evidence="5">Type IV secretion system protein virB4</fullName>
    </recommendedName>
</protein>
<dbReference type="Proteomes" id="UP000195953">
    <property type="component" value="Plasmid pPD5205-30"/>
</dbReference>
<dbReference type="RefSeq" id="WP_065975499.1">
    <property type="nucleotide sequence ID" value="NZ_CP016831.1"/>
</dbReference>
<geneLocation type="plasmid" evidence="9">
    <name>ppd5205-30</name>
</geneLocation>
<evidence type="ECO:0000256" key="1">
    <source>
        <dbReference type="ARBA" id="ARBA00006512"/>
    </source>
</evidence>
<keyword evidence="2" id="KW-0547">Nucleotide-binding</keyword>
<evidence type="ECO:0000313" key="9">
    <source>
        <dbReference type="Proteomes" id="UP000195953"/>
    </source>
</evidence>
<evidence type="ECO:0000256" key="5">
    <source>
        <dbReference type="ARBA" id="ARBA00023635"/>
    </source>
</evidence>
<dbReference type="InterPro" id="IPR004346">
    <property type="entry name" value="CagE_TrbE_VirB"/>
</dbReference>
<dbReference type="OrthoDB" id="9816422at2"/>
<dbReference type="AlphaFoldDB" id="A0A1Y6HRA1"/>
<evidence type="ECO:0000256" key="4">
    <source>
        <dbReference type="ARBA" id="ARBA00023026"/>
    </source>
</evidence>
<evidence type="ECO:0000256" key="3">
    <source>
        <dbReference type="ARBA" id="ARBA00022840"/>
    </source>
</evidence>
<reference evidence="8 9" key="1">
    <citation type="submission" date="2017-05" db="EMBL/GenBank/DDBJ databases">
        <authorList>
            <person name="Song R."/>
            <person name="Chenine A.L."/>
            <person name="Ruprecht R.M."/>
        </authorList>
    </citation>
    <scope>NUCLEOTIDE SEQUENCE [LARGE SCALE GENOMIC DNA]</scope>
    <source>
        <strain evidence="8">PD5205</strain>
        <plasmid evidence="9">ppd5205-30</plasmid>
    </source>
</reference>
<dbReference type="InterPro" id="IPR051162">
    <property type="entry name" value="T4SS_component"/>
</dbReference>
<dbReference type="NCBIfam" id="TIGR00929">
    <property type="entry name" value="VirB4_CagE"/>
    <property type="match status" value="1"/>
</dbReference>
<dbReference type="PANTHER" id="PTHR30121:SF12">
    <property type="entry name" value="TYPE IV SECRETION SYSTEM PROTEIN CAGE"/>
    <property type="match status" value="1"/>
</dbReference>